<reference evidence="1" key="1">
    <citation type="submission" date="2022-12" db="EMBL/GenBank/DDBJ databases">
        <authorList>
            <person name="Petersen C."/>
        </authorList>
    </citation>
    <scope>NUCLEOTIDE SEQUENCE</scope>
    <source>
        <strain evidence="1">IBT 21472</strain>
    </source>
</reference>
<organism evidence="1 2">
    <name type="scientific">Penicillium atrosanguineum</name>
    <dbReference type="NCBI Taxonomy" id="1132637"/>
    <lineage>
        <taxon>Eukaryota</taxon>
        <taxon>Fungi</taxon>
        <taxon>Dikarya</taxon>
        <taxon>Ascomycota</taxon>
        <taxon>Pezizomycotina</taxon>
        <taxon>Eurotiomycetes</taxon>
        <taxon>Eurotiomycetidae</taxon>
        <taxon>Eurotiales</taxon>
        <taxon>Aspergillaceae</taxon>
        <taxon>Penicillium</taxon>
    </lineage>
</organism>
<dbReference type="EMBL" id="JAPZBO010000005">
    <property type="protein sequence ID" value="KAJ5314990.1"/>
    <property type="molecule type" value="Genomic_DNA"/>
</dbReference>
<accession>A0A9W9H6P2</accession>
<name>A0A9W9H6P2_9EURO</name>
<dbReference type="Proteomes" id="UP001147746">
    <property type="component" value="Unassembled WGS sequence"/>
</dbReference>
<sequence length="68" mass="7506">MTIEAAENLAEDDLLPAALVCRHLGHSTRTLKHIQLMNILHSYRVSPYSLGNGGRRHLVIQGDQTSGK</sequence>
<evidence type="ECO:0000313" key="1">
    <source>
        <dbReference type="EMBL" id="KAJ5314990.1"/>
    </source>
</evidence>
<protein>
    <submittedName>
        <fullName evidence="1">Uncharacterized protein</fullName>
    </submittedName>
</protein>
<keyword evidence="2" id="KW-1185">Reference proteome</keyword>
<reference evidence="1" key="2">
    <citation type="journal article" date="2023" name="IMA Fungus">
        <title>Comparative genomic study of the Penicillium genus elucidates a diverse pangenome and 15 lateral gene transfer events.</title>
        <authorList>
            <person name="Petersen C."/>
            <person name="Sorensen T."/>
            <person name="Nielsen M.R."/>
            <person name="Sondergaard T.E."/>
            <person name="Sorensen J.L."/>
            <person name="Fitzpatrick D.A."/>
            <person name="Frisvad J.C."/>
            <person name="Nielsen K.L."/>
        </authorList>
    </citation>
    <scope>NUCLEOTIDE SEQUENCE</scope>
    <source>
        <strain evidence="1">IBT 21472</strain>
    </source>
</reference>
<comment type="caution">
    <text evidence="1">The sequence shown here is derived from an EMBL/GenBank/DDBJ whole genome shotgun (WGS) entry which is preliminary data.</text>
</comment>
<proteinExistence type="predicted"/>
<dbReference type="AlphaFoldDB" id="A0A9W9H6P2"/>
<evidence type="ECO:0000313" key="2">
    <source>
        <dbReference type="Proteomes" id="UP001147746"/>
    </source>
</evidence>
<gene>
    <name evidence="1" type="ORF">N7476_005297</name>
</gene>